<evidence type="ECO:0000256" key="2">
    <source>
        <dbReference type="SAM" id="MobiDB-lite"/>
    </source>
</evidence>
<organism evidence="3 4">
    <name type="scientific">Paramecium octaurelia</name>
    <dbReference type="NCBI Taxonomy" id="43137"/>
    <lineage>
        <taxon>Eukaryota</taxon>
        <taxon>Sar</taxon>
        <taxon>Alveolata</taxon>
        <taxon>Ciliophora</taxon>
        <taxon>Intramacronucleata</taxon>
        <taxon>Oligohymenophorea</taxon>
        <taxon>Peniculida</taxon>
        <taxon>Parameciidae</taxon>
        <taxon>Paramecium</taxon>
    </lineage>
</organism>
<dbReference type="PROSITE" id="PS50293">
    <property type="entry name" value="TPR_REGION"/>
    <property type="match status" value="1"/>
</dbReference>
<sequence length="644" mass="75559">MNSRELQLHFDLQALDDSNNQSDRVAEKPKNPKQIEDQDKYSKQSLVFELENSPTPKQSKHQQQTKIYSNEKDKLYFQRNDEKTNAAFGSAEMQQRIQLAEELKKKGNYYYSDKNFEEAISHYTEALELVQDSAVLLLNRAIAYIKIYKFQQAILDCTKFLEIAQNKEERFTQSIDSFFKAHLRRALAYYKTGQLQKALQDVEQALQIDPNDKEAQKLKSDVNHYLNIEFMDQQNKTDSKEYQDETTEVSLETRTLEAQQISQRENSLGIQVANSGRSSESVQSSMKCKFQQNNLNYKDVIDAFLIQNQNYDLYQVLKVMMEYTDESAAYFYDKRGIETLIQIIKADEEFLHDQFNFMASLPALILQSYQEQNQLYQEQFIQQYNGVDIIIQKIIKLLNKAKQKKRSAIFDCIRDYIEAINIMNEEKTRILIQSSPHIITTLYPEIFVRILSLSETEPELVSSFLSLCANLCYDQSSFLRQIFLNHLDQIIDQISQIYQNVELSIWSCDMYVQILNLLSNLLIEDQFRKKFLDQTFNKEFYIQYFRLLKQLQINLDPNYDELISIALGFLINLFHQLNSIQSEQLVLELKQLPKILEAFSSSRNSLILERVEIVQASLNLQKEPSIINLKFKVIGPMKNGYNFH</sequence>
<dbReference type="PROSITE" id="PS50005">
    <property type="entry name" value="TPR"/>
    <property type="match status" value="2"/>
</dbReference>
<gene>
    <name evidence="3" type="ORF">POCTA_138.1.T1420053</name>
</gene>
<evidence type="ECO:0000313" key="3">
    <source>
        <dbReference type="EMBL" id="CAD8207822.1"/>
    </source>
</evidence>
<dbReference type="OrthoDB" id="2942533at2759"/>
<feature type="repeat" description="TPR" evidence="1">
    <location>
        <begin position="100"/>
        <end position="133"/>
    </location>
</feature>
<evidence type="ECO:0000256" key="1">
    <source>
        <dbReference type="PROSITE-ProRule" id="PRU00339"/>
    </source>
</evidence>
<accession>A0A8S1Y7D7</accession>
<dbReference type="OMA" id="GIYSQAH"/>
<name>A0A8S1Y7D7_PAROT</name>
<keyword evidence="4" id="KW-1185">Reference proteome</keyword>
<reference evidence="3" key="1">
    <citation type="submission" date="2021-01" db="EMBL/GenBank/DDBJ databases">
        <authorList>
            <consortium name="Genoscope - CEA"/>
            <person name="William W."/>
        </authorList>
    </citation>
    <scope>NUCLEOTIDE SEQUENCE</scope>
</reference>
<feature type="region of interest" description="Disordered" evidence="2">
    <location>
        <begin position="1"/>
        <end position="43"/>
    </location>
</feature>
<dbReference type="EMBL" id="CAJJDP010000143">
    <property type="protein sequence ID" value="CAD8207822.1"/>
    <property type="molecule type" value="Genomic_DNA"/>
</dbReference>
<dbReference type="AlphaFoldDB" id="A0A8S1Y7D7"/>
<evidence type="ECO:0000313" key="4">
    <source>
        <dbReference type="Proteomes" id="UP000683925"/>
    </source>
</evidence>
<protein>
    <recommendedName>
        <fullName evidence="5">Tetratricopeptide repeat protein</fullName>
    </recommendedName>
</protein>
<dbReference type="GO" id="GO:0005813">
    <property type="term" value="C:centrosome"/>
    <property type="evidence" value="ECO:0007669"/>
    <property type="project" value="TreeGrafter"/>
</dbReference>
<keyword evidence="1" id="KW-0802">TPR repeat</keyword>
<dbReference type="InterPro" id="IPR043195">
    <property type="entry name" value="TTC12"/>
</dbReference>
<dbReference type="SMART" id="SM00028">
    <property type="entry name" value="TPR"/>
    <property type="match status" value="3"/>
</dbReference>
<dbReference type="Proteomes" id="UP000683925">
    <property type="component" value="Unassembled WGS sequence"/>
</dbReference>
<dbReference type="PANTHER" id="PTHR46540:SF1">
    <property type="entry name" value="TETRATRICOPEPTIDE REPEAT PROTEIN 12"/>
    <property type="match status" value="1"/>
</dbReference>
<feature type="compositionally biased region" description="Basic and acidic residues" evidence="2">
    <location>
        <begin position="24"/>
        <end position="42"/>
    </location>
</feature>
<comment type="caution">
    <text evidence="3">The sequence shown here is derived from an EMBL/GenBank/DDBJ whole genome shotgun (WGS) entry which is preliminary data.</text>
</comment>
<evidence type="ECO:0008006" key="5">
    <source>
        <dbReference type="Google" id="ProtNLM"/>
    </source>
</evidence>
<dbReference type="GO" id="GO:0007288">
    <property type="term" value="P:sperm axoneme assembly"/>
    <property type="evidence" value="ECO:0007669"/>
    <property type="project" value="TreeGrafter"/>
</dbReference>
<dbReference type="PANTHER" id="PTHR46540">
    <property type="entry name" value="TETRATRICOPEPTIDE REPEAT PROTEIN 12"/>
    <property type="match status" value="1"/>
</dbReference>
<feature type="repeat" description="TPR" evidence="1">
    <location>
        <begin position="179"/>
        <end position="212"/>
    </location>
</feature>
<dbReference type="Pfam" id="PF00515">
    <property type="entry name" value="TPR_1"/>
    <property type="match status" value="1"/>
</dbReference>
<dbReference type="GO" id="GO:0070286">
    <property type="term" value="P:axonemal dynein complex assembly"/>
    <property type="evidence" value="ECO:0007669"/>
    <property type="project" value="TreeGrafter"/>
</dbReference>
<dbReference type="GO" id="GO:0005737">
    <property type="term" value="C:cytoplasm"/>
    <property type="evidence" value="ECO:0007669"/>
    <property type="project" value="TreeGrafter"/>
</dbReference>
<proteinExistence type="predicted"/>
<dbReference type="InterPro" id="IPR019734">
    <property type="entry name" value="TPR_rpt"/>
</dbReference>